<evidence type="ECO:0000256" key="8">
    <source>
        <dbReference type="PIRNR" id="PIRNR000194"/>
    </source>
</evidence>
<organism evidence="10 11">
    <name type="scientific">Candidatus Limisoma intestinavium</name>
    <dbReference type="NCBI Taxonomy" id="2840856"/>
    <lineage>
        <taxon>Bacteria</taxon>
        <taxon>Pseudomonadati</taxon>
        <taxon>Bacteroidota</taxon>
        <taxon>Bacteroidia</taxon>
        <taxon>Bacteroidales</taxon>
        <taxon>Candidatus Limisoma</taxon>
    </lineage>
</organism>
<dbReference type="GO" id="GO:0004146">
    <property type="term" value="F:dihydrofolate reductase activity"/>
    <property type="evidence" value="ECO:0007669"/>
    <property type="project" value="UniProtKB-EC"/>
</dbReference>
<dbReference type="EMBL" id="DVMS01000195">
    <property type="protein sequence ID" value="HIU39368.1"/>
    <property type="molecule type" value="Genomic_DNA"/>
</dbReference>
<evidence type="ECO:0000256" key="4">
    <source>
        <dbReference type="ARBA" id="ARBA00022563"/>
    </source>
</evidence>
<dbReference type="InterPro" id="IPR012259">
    <property type="entry name" value="DHFR"/>
</dbReference>
<dbReference type="Pfam" id="PF00186">
    <property type="entry name" value="DHFR_1"/>
    <property type="match status" value="1"/>
</dbReference>
<keyword evidence="4 8" id="KW-0554">One-carbon metabolism</keyword>
<comment type="pathway">
    <text evidence="1 8">Cofactor biosynthesis; tetrahydrofolate biosynthesis; 5,6,7,8-tetrahydrofolate from 7,8-dihydrofolate: step 1/1.</text>
</comment>
<comment type="function">
    <text evidence="7 8">Key enzyme in folate metabolism. Catalyzes an essential reaction for de novo glycine and purine synthesis, and for DNA precursor synthesis.</text>
</comment>
<comment type="similarity">
    <text evidence="2 8">Belongs to the dihydrofolate reductase family.</text>
</comment>
<dbReference type="PRINTS" id="PR00070">
    <property type="entry name" value="DHFR"/>
</dbReference>
<dbReference type="EC" id="1.5.1.3" evidence="3 8"/>
<evidence type="ECO:0000256" key="3">
    <source>
        <dbReference type="ARBA" id="ARBA00012856"/>
    </source>
</evidence>
<dbReference type="PANTHER" id="PTHR48069:SF3">
    <property type="entry name" value="DIHYDROFOLATE REDUCTASE"/>
    <property type="match status" value="1"/>
</dbReference>
<reference evidence="10" key="2">
    <citation type="journal article" date="2021" name="PeerJ">
        <title>Extensive microbial diversity within the chicken gut microbiome revealed by metagenomics and culture.</title>
        <authorList>
            <person name="Gilroy R."/>
            <person name="Ravi A."/>
            <person name="Getino M."/>
            <person name="Pursley I."/>
            <person name="Horton D.L."/>
            <person name="Alikhan N.F."/>
            <person name="Baker D."/>
            <person name="Gharbi K."/>
            <person name="Hall N."/>
            <person name="Watson M."/>
            <person name="Adriaenssens E.M."/>
            <person name="Foster-Nyarko E."/>
            <person name="Jarju S."/>
            <person name="Secka A."/>
            <person name="Antonio M."/>
            <person name="Oren A."/>
            <person name="Chaudhuri R.R."/>
            <person name="La Ragione R."/>
            <person name="Hildebrand F."/>
            <person name="Pallen M.J."/>
        </authorList>
    </citation>
    <scope>NUCLEOTIDE SEQUENCE</scope>
    <source>
        <strain evidence="10">17073</strain>
    </source>
</reference>
<evidence type="ECO:0000256" key="2">
    <source>
        <dbReference type="ARBA" id="ARBA00009539"/>
    </source>
</evidence>
<evidence type="ECO:0000256" key="5">
    <source>
        <dbReference type="ARBA" id="ARBA00022857"/>
    </source>
</evidence>
<comment type="catalytic activity">
    <reaction evidence="8">
        <text>(6S)-5,6,7,8-tetrahydrofolate + NADP(+) = 7,8-dihydrofolate + NADPH + H(+)</text>
        <dbReference type="Rhea" id="RHEA:15009"/>
        <dbReference type="ChEBI" id="CHEBI:15378"/>
        <dbReference type="ChEBI" id="CHEBI:57451"/>
        <dbReference type="ChEBI" id="CHEBI:57453"/>
        <dbReference type="ChEBI" id="CHEBI:57783"/>
        <dbReference type="ChEBI" id="CHEBI:58349"/>
        <dbReference type="EC" id="1.5.1.3"/>
    </reaction>
</comment>
<evidence type="ECO:0000256" key="6">
    <source>
        <dbReference type="ARBA" id="ARBA00023002"/>
    </source>
</evidence>
<dbReference type="SUPFAM" id="SSF53597">
    <property type="entry name" value="Dihydrofolate reductase-like"/>
    <property type="match status" value="1"/>
</dbReference>
<dbReference type="GO" id="GO:0046452">
    <property type="term" value="P:dihydrofolate metabolic process"/>
    <property type="evidence" value="ECO:0007669"/>
    <property type="project" value="TreeGrafter"/>
</dbReference>
<keyword evidence="6 8" id="KW-0560">Oxidoreductase</keyword>
<dbReference type="FunFam" id="3.40.430.10:FF:000001">
    <property type="entry name" value="Dihydrofolate reductase"/>
    <property type="match status" value="1"/>
</dbReference>
<evidence type="ECO:0000313" key="10">
    <source>
        <dbReference type="EMBL" id="HIU39368.1"/>
    </source>
</evidence>
<gene>
    <name evidence="10" type="ORF">IAD18_06865</name>
</gene>
<dbReference type="GO" id="GO:0046655">
    <property type="term" value="P:folic acid metabolic process"/>
    <property type="evidence" value="ECO:0007669"/>
    <property type="project" value="TreeGrafter"/>
</dbReference>
<accession>A0A9D1IL73</accession>
<evidence type="ECO:0000313" key="11">
    <source>
        <dbReference type="Proteomes" id="UP000824076"/>
    </source>
</evidence>
<dbReference type="GO" id="GO:0005829">
    <property type="term" value="C:cytosol"/>
    <property type="evidence" value="ECO:0007669"/>
    <property type="project" value="TreeGrafter"/>
</dbReference>
<dbReference type="GO" id="GO:0006730">
    <property type="term" value="P:one-carbon metabolic process"/>
    <property type="evidence" value="ECO:0007669"/>
    <property type="project" value="UniProtKB-KW"/>
</dbReference>
<dbReference type="PIRSF" id="PIRSF000194">
    <property type="entry name" value="DHFR"/>
    <property type="match status" value="1"/>
</dbReference>
<name>A0A9D1IL73_9BACT</name>
<proteinExistence type="inferred from homology"/>
<dbReference type="Gene3D" id="3.40.430.10">
    <property type="entry name" value="Dihydrofolate Reductase, subunit A"/>
    <property type="match status" value="1"/>
</dbReference>
<protein>
    <recommendedName>
        <fullName evidence="3 8">Dihydrofolate reductase</fullName>
        <ecNumber evidence="3 8">1.5.1.3</ecNumber>
    </recommendedName>
</protein>
<feature type="domain" description="DHFR" evidence="9">
    <location>
        <begin position="3"/>
        <end position="163"/>
    </location>
</feature>
<dbReference type="InterPro" id="IPR001796">
    <property type="entry name" value="DHFR_dom"/>
</dbReference>
<dbReference type="PANTHER" id="PTHR48069">
    <property type="entry name" value="DIHYDROFOLATE REDUCTASE"/>
    <property type="match status" value="1"/>
</dbReference>
<dbReference type="Proteomes" id="UP000824076">
    <property type="component" value="Unassembled WGS sequence"/>
</dbReference>
<comment type="caution">
    <text evidence="10">The sequence shown here is derived from an EMBL/GenBank/DDBJ whole genome shotgun (WGS) entry which is preliminary data.</text>
</comment>
<dbReference type="PROSITE" id="PS51330">
    <property type="entry name" value="DHFR_2"/>
    <property type="match status" value="1"/>
</dbReference>
<keyword evidence="5 8" id="KW-0521">NADP</keyword>
<dbReference type="InterPro" id="IPR024072">
    <property type="entry name" value="DHFR-like_dom_sf"/>
</dbReference>
<dbReference type="GO" id="GO:0070401">
    <property type="term" value="F:NADP+ binding"/>
    <property type="evidence" value="ECO:0007669"/>
    <property type="project" value="UniProtKB-ARBA"/>
</dbReference>
<evidence type="ECO:0000256" key="7">
    <source>
        <dbReference type="ARBA" id="ARBA00025067"/>
    </source>
</evidence>
<dbReference type="GO" id="GO:0046654">
    <property type="term" value="P:tetrahydrofolate biosynthetic process"/>
    <property type="evidence" value="ECO:0007669"/>
    <property type="project" value="InterPro"/>
</dbReference>
<sequence length="163" mass="18626">MKNLSIIVAVSRNNAIGKKGKLLCHLSADMKRFKELTTGHTVIMGRRTFESLPKGALPNRRNIVVTRNPNFSAANIETAYSIEDAFRMVENDGEAFVIGGEQIYRETLPFASRLYLTRIEATFLGADAFFPEINLKEWTETAREHHESDDKNDHAFTFIDYRR</sequence>
<evidence type="ECO:0000259" key="9">
    <source>
        <dbReference type="PROSITE" id="PS51330"/>
    </source>
</evidence>
<reference evidence="10" key="1">
    <citation type="submission" date="2020-10" db="EMBL/GenBank/DDBJ databases">
        <authorList>
            <person name="Gilroy R."/>
        </authorList>
    </citation>
    <scope>NUCLEOTIDE SEQUENCE</scope>
    <source>
        <strain evidence="10">17073</strain>
    </source>
</reference>
<dbReference type="CDD" id="cd00209">
    <property type="entry name" value="DHFR"/>
    <property type="match status" value="1"/>
</dbReference>
<dbReference type="AlphaFoldDB" id="A0A9D1IL73"/>
<evidence type="ECO:0000256" key="1">
    <source>
        <dbReference type="ARBA" id="ARBA00004903"/>
    </source>
</evidence>